<dbReference type="PROSITE" id="PS50127">
    <property type="entry name" value="UBC_2"/>
    <property type="match status" value="1"/>
</dbReference>
<comment type="caution">
    <text evidence="2">The sequence shown here is derived from an EMBL/GenBank/DDBJ whole genome shotgun (WGS) entry which is preliminary data.</text>
</comment>
<evidence type="ECO:0000313" key="2">
    <source>
        <dbReference type="EMBL" id="CAL5134354.1"/>
    </source>
</evidence>
<accession>A0AAV2TE50</accession>
<dbReference type="EMBL" id="CAXLJL010000190">
    <property type="protein sequence ID" value="CAL5134354.1"/>
    <property type="molecule type" value="Genomic_DNA"/>
</dbReference>
<sequence length="686" mass="78152">MSVSHESVLREIQSLCACVKDEFGGQIQFLNEETVDFNEFSINVTPAKGLYAHASFRFDIRVPDSYPRKPPIITCRSLVFHPNIGYKCMSNNLIIGIQDHWNSTFGLKDVLHAILLLFYEPDYLRIYDPDVFKILDDMSMEQCVRESLMGGVVARLQYPPNEAWCTWAKNHGILVSGSQTESVSTKVQGRTDEADTSMPVSHHLSSPYLTHGQFTNELGSLESVTSSSLERCPECFFLYRIRLKRITPRVRMKAPWDVYRTYYFGAASTHLNVSGCIHHPVMYAWAEAASRKDVNDAFQISLVEDWYLPDEIMPPLVPNEYVDSYEDKFESTEARGEVDSSLPAPNSTMSLLENGIRESLGQSKCGKWHVSKPDVNLNPVSGINTICIDEFTEYISHESGPNEVPDMHGSDSSSYIWTESELCDCAGMLEDWLGSVKRHLPEDRLSLKQLLPRWWPFYQTRWPPCFSPGQVFVLIPTRDDWLGDDFYRPSSTAMYFNLFEYNHRNPDIGSVVLVDGLALSPITPILNRLVSVRQNPVFQKDKYPHYAWKSVEWMSVSEAFCCRSVWSSERESSLLSRSSLMLAVLCLISNWLGYLSRMELYSHPLGYSRPLTRLALDSVGVSCLTPANLGCGQCSVFDGWPMWLVFRTSRILCHFAWFLSCSRSLWMKNVVGSTCLLFPFADLDEI</sequence>
<feature type="domain" description="UBC core" evidence="1">
    <location>
        <begin position="3"/>
        <end position="158"/>
    </location>
</feature>
<dbReference type="Proteomes" id="UP001497525">
    <property type="component" value="Unassembled WGS sequence"/>
</dbReference>
<dbReference type="InterPro" id="IPR000608">
    <property type="entry name" value="UBC"/>
</dbReference>
<dbReference type="Gene3D" id="3.10.110.10">
    <property type="entry name" value="Ubiquitin Conjugating Enzyme"/>
    <property type="match status" value="1"/>
</dbReference>
<protein>
    <recommendedName>
        <fullName evidence="1">UBC core domain-containing protein</fullName>
    </recommendedName>
</protein>
<organism evidence="2 3">
    <name type="scientific">Calicophoron daubneyi</name>
    <name type="common">Rumen fluke</name>
    <name type="synonym">Paramphistomum daubneyi</name>
    <dbReference type="NCBI Taxonomy" id="300641"/>
    <lineage>
        <taxon>Eukaryota</taxon>
        <taxon>Metazoa</taxon>
        <taxon>Spiralia</taxon>
        <taxon>Lophotrochozoa</taxon>
        <taxon>Platyhelminthes</taxon>
        <taxon>Trematoda</taxon>
        <taxon>Digenea</taxon>
        <taxon>Plagiorchiida</taxon>
        <taxon>Pronocephalata</taxon>
        <taxon>Paramphistomoidea</taxon>
        <taxon>Paramphistomidae</taxon>
        <taxon>Calicophoron</taxon>
    </lineage>
</organism>
<dbReference type="AlphaFoldDB" id="A0AAV2TE50"/>
<dbReference type="Pfam" id="PF00179">
    <property type="entry name" value="UQ_con"/>
    <property type="match status" value="1"/>
</dbReference>
<dbReference type="SMART" id="SM00212">
    <property type="entry name" value="UBCc"/>
    <property type="match status" value="1"/>
</dbReference>
<name>A0AAV2TE50_CALDB</name>
<dbReference type="InterPro" id="IPR016135">
    <property type="entry name" value="UBQ-conjugating_enzyme/RWD"/>
</dbReference>
<proteinExistence type="predicted"/>
<evidence type="ECO:0000259" key="1">
    <source>
        <dbReference type="PROSITE" id="PS50127"/>
    </source>
</evidence>
<evidence type="ECO:0000313" key="3">
    <source>
        <dbReference type="Proteomes" id="UP001497525"/>
    </source>
</evidence>
<gene>
    <name evidence="2" type="ORF">CDAUBV1_LOCUS7555</name>
</gene>
<reference evidence="2" key="1">
    <citation type="submission" date="2024-06" db="EMBL/GenBank/DDBJ databases">
        <authorList>
            <person name="Liu X."/>
            <person name="Lenzi L."/>
            <person name="Haldenby T S."/>
            <person name="Uol C."/>
        </authorList>
    </citation>
    <scope>NUCLEOTIDE SEQUENCE</scope>
</reference>
<dbReference type="CDD" id="cd23794">
    <property type="entry name" value="UBCc_UBE2F_UBE2M"/>
    <property type="match status" value="1"/>
</dbReference>
<dbReference type="SUPFAM" id="SSF54495">
    <property type="entry name" value="UBC-like"/>
    <property type="match status" value="1"/>
</dbReference>